<feature type="coiled-coil region" evidence="15">
    <location>
        <begin position="30"/>
        <end position="95"/>
    </location>
</feature>
<protein>
    <recommendedName>
        <fullName evidence="12">Serine--tRNA ligase</fullName>
        <ecNumber evidence="12">6.1.1.11</ecNumber>
    </recommendedName>
    <alternativeName>
        <fullName evidence="12">Seryl-tRNA synthetase</fullName>
        <shortName evidence="12">SerRS</shortName>
    </alternativeName>
    <alternativeName>
        <fullName evidence="12">Seryl-tRNA(Ser/Sec) synthetase</fullName>
    </alternativeName>
</protein>
<evidence type="ECO:0000256" key="5">
    <source>
        <dbReference type="ARBA" id="ARBA00022598"/>
    </source>
</evidence>
<feature type="binding site" evidence="12 14">
    <location>
        <begin position="346"/>
        <end position="349"/>
    </location>
    <ligand>
        <name>ATP</name>
        <dbReference type="ChEBI" id="CHEBI:30616"/>
    </ligand>
</feature>
<dbReference type="HAMAP" id="MF_00176">
    <property type="entry name" value="Ser_tRNA_synth_type1"/>
    <property type="match status" value="1"/>
</dbReference>
<keyword evidence="9 12" id="KW-0030">Aminoacyl-tRNA synthetase</keyword>
<dbReference type="NCBIfam" id="TIGR00414">
    <property type="entry name" value="serS"/>
    <property type="match status" value="1"/>
</dbReference>
<dbReference type="InterPro" id="IPR033729">
    <property type="entry name" value="SerRS_core"/>
</dbReference>
<dbReference type="GO" id="GO:0016260">
    <property type="term" value="P:selenocysteine biosynthetic process"/>
    <property type="evidence" value="ECO:0007669"/>
    <property type="project" value="UniProtKB-UniRule"/>
</dbReference>
<dbReference type="InterPro" id="IPR006195">
    <property type="entry name" value="aa-tRNA-synth_II"/>
</dbReference>
<comment type="subunit">
    <text evidence="12">Homodimer. The tRNA molecule binds across the dimer.</text>
</comment>
<dbReference type="PROSITE" id="PS50862">
    <property type="entry name" value="AA_TRNA_LIGASE_II"/>
    <property type="match status" value="1"/>
</dbReference>
<dbReference type="EMBL" id="CCCS020000046">
    <property type="protein sequence ID" value="CDQ11093.1"/>
    <property type="molecule type" value="Genomic_DNA"/>
</dbReference>
<evidence type="ECO:0000256" key="9">
    <source>
        <dbReference type="ARBA" id="ARBA00023146"/>
    </source>
</evidence>
<feature type="binding site" evidence="13">
    <location>
        <position position="379"/>
    </location>
    <ligand>
        <name>L-serine</name>
        <dbReference type="ChEBI" id="CHEBI:33384"/>
    </ligand>
</feature>
<evidence type="ECO:0000256" key="6">
    <source>
        <dbReference type="ARBA" id="ARBA00022741"/>
    </source>
</evidence>
<organism evidence="17">
    <name type="scientific">Acidithiobacillus ferrivorans</name>
    <dbReference type="NCBI Taxonomy" id="160808"/>
    <lineage>
        <taxon>Bacteria</taxon>
        <taxon>Pseudomonadati</taxon>
        <taxon>Pseudomonadota</taxon>
        <taxon>Acidithiobacillia</taxon>
        <taxon>Acidithiobacillales</taxon>
        <taxon>Acidithiobacillaceae</taxon>
        <taxon>Acidithiobacillus</taxon>
    </lineage>
</organism>
<dbReference type="Gene3D" id="3.30.930.10">
    <property type="entry name" value="Bira Bifunctional Protein, Domain 2"/>
    <property type="match status" value="1"/>
</dbReference>
<comment type="pathway">
    <text evidence="2 12">Aminoacyl-tRNA biosynthesis; selenocysteinyl-tRNA(Sec) biosynthesis; L-seryl-tRNA(Sec) from L-serine and tRNA(Sec): step 1/1.</text>
</comment>
<dbReference type="Pfam" id="PF00587">
    <property type="entry name" value="tRNA-synt_2b"/>
    <property type="match status" value="1"/>
</dbReference>
<dbReference type="Proteomes" id="UP000193925">
    <property type="component" value="Chromosome AFERRI"/>
</dbReference>
<dbReference type="Pfam" id="PF02403">
    <property type="entry name" value="Seryl_tRNA_N"/>
    <property type="match status" value="1"/>
</dbReference>
<evidence type="ECO:0000256" key="7">
    <source>
        <dbReference type="ARBA" id="ARBA00022840"/>
    </source>
</evidence>
<comment type="similarity">
    <text evidence="3 12">Belongs to the class-II aminoacyl-tRNA synthetase family. Type-1 seryl-tRNA synthetase subfamily.</text>
</comment>
<dbReference type="Proteomes" id="UP000595420">
    <property type="component" value="Chromosome"/>
</dbReference>
<keyword evidence="4 12" id="KW-0963">Cytoplasm</keyword>
<keyword evidence="5 12" id="KW-0436">Ligase</keyword>
<comment type="catalytic activity">
    <reaction evidence="11 12">
        <text>tRNA(Ser) + L-serine + ATP = L-seryl-tRNA(Ser) + AMP + diphosphate + H(+)</text>
        <dbReference type="Rhea" id="RHEA:12292"/>
        <dbReference type="Rhea" id="RHEA-COMP:9669"/>
        <dbReference type="Rhea" id="RHEA-COMP:9703"/>
        <dbReference type="ChEBI" id="CHEBI:15378"/>
        <dbReference type="ChEBI" id="CHEBI:30616"/>
        <dbReference type="ChEBI" id="CHEBI:33019"/>
        <dbReference type="ChEBI" id="CHEBI:33384"/>
        <dbReference type="ChEBI" id="CHEBI:78442"/>
        <dbReference type="ChEBI" id="CHEBI:78533"/>
        <dbReference type="ChEBI" id="CHEBI:456215"/>
        <dbReference type="EC" id="6.1.1.11"/>
    </reaction>
</comment>
<evidence type="ECO:0000256" key="12">
    <source>
        <dbReference type="HAMAP-Rule" id="MF_00176"/>
    </source>
</evidence>
<reference evidence="19 23" key="5">
    <citation type="submission" date="2020-07" db="EMBL/GenBank/DDBJ databases">
        <title>Complete genome sequence analysis of Acidithiobacillus ferrivorans XJFY6S-08 reveals extreme environmental adaptation to alpine acid mine drainage.</title>
        <authorList>
            <person name="Yan L."/>
            <person name="Ni Y."/>
        </authorList>
    </citation>
    <scope>NUCLEOTIDE SEQUENCE [LARGE SCALE GENOMIC DNA]</scope>
    <source>
        <strain evidence="19 23">XJFY6S-08</strain>
    </source>
</reference>
<dbReference type="InterPro" id="IPR045864">
    <property type="entry name" value="aa-tRNA-synth_II/BPL/LPL"/>
</dbReference>
<evidence type="ECO:0000313" key="22">
    <source>
        <dbReference type="Proteomes" id="UP000193925"/>
    </source>
</evidence>
<dbReference type="Proteomes" id="UP000093129">
    <property type="component" value="Unassembled WGS sequence"/>
</dbReference>
<evidence type="ECO:0000256" key="10">
    <source>
        <dbReference type="ARBA" id="ARBA00047929"/>
    </source>
</evidence>
<dbReference type="GO" id="GO:0005737">
    <property type="term" value="C:cytoplasm"/>
    <property type="evidence" value="ECO:0007669"/>
    <property type="project" value="UniProtKB-SubCell"/>
</dbReference>
<evidence type="ECO:0000313" key="18">
    <source>
        <dbReference type="EMBL" id="OCB03961.1"/>
    </source>
</evidence>
<feature type="binding site" evidence="12">
    <location>
        <begin position="230"/>
        <end position="232"/>
    </location>
    <ligand>
        <name>L-serine</name>
        <dbReference type="ChEBI" id="CHEBI:33384"/>
    </ligand>
</feature>
<dbReference type="EC" id="6.1.1.11" evidence="12"/>
<evidence type="ECO:0000256" key="15">
    <source>
        <dbReference type="SAM" id="Coils"/>
    </source>
</evidence>
<feature type="binding site" evidence="12">
    <location>
        <position position="381"/>
    </location>
    <ligand>
        <name>L-serine</name>
        <dbReference type="ChEBI" id="CHEBI:33384"/>
    </ligand>
</feature>
<keyword evidence="15" id="KW-0175">Coiled coil</keyword>
<evidence type="ECO:0000256" key="13">
    <source>
        <dbReference type="PIRSR" id="PIRSR001529-1"/>
    </source>
</evidence>
<dbReference type="InterPro" id="IPR042103">
    <property type="entry name" value="SerRS_1_N_sf"/>
</dbReference>
<accession>A0A060UWG5</accession>
<reference evidence="17" key="1">
    <citation type="submission" date="2014-03" db="EMBL/GenBank/DDBJ databases">
        <authorList>
            <person name="Genoscope - CEA"/>
        </authorList>
    </citation>
    <scope>NUCLEOTIDE SEQUENCE [LARGE SCALE GENOMIC DNA]</scope>
    <source>
        <strain evidence="17">CF27</strain>
    </source>
</reference>
<dbReference type="AlphaFoldDB" id="A0A060UWG5"/>
<evidence type="ECO:0000313" key="20">
    <source>
        <dbReference type="EMBL" id="SMH65820.1"/>
    </source>
</evidence>
<dbReference type="EMBL" id="LT841305">
    <property type="protein sequence ID" value="SMH65820.1"/>
    <property type="molecule type" value="Genomic_DNA"/>
</dbReference>
<reference evidence="20 22" key="4">
    <citation type="submission" date="2017-03" db="EMBL/GenBank/DDBJ databases">
        <authorList>
            <person name="Regsiter A."/>
            <person name="William W."/>
        </authorList>
    </citation>
    <scope>NUCLEOTIDE SEQUENCE [LARGE SCALE GENOMIC DNA]</scope>
    <source>
        <strain evidence="20">PRJEB5721</strain>
    </source>
</reference>
<evidence type="ECO:0000256" key="14">
    <source>
        <dbReference type="PIRSR" id="PIRSR001529-2"/>
    </source>
</evidence>
<evidence type="ECO:0000313" key="21">
    <source>
        <dbReference type="Proteomes" id="UP000093129"/>
    </source>
</evidence>
<dbReference type="SUPFAM" id="SSF55681">
    <property type="entry name" value="Class II aaRS and biotin synthetases"/>
    <property type="match status" value="1"/>
</dbReference>
<dbReference type="InterPro" id="IPR002314">
    <property type="entry name" value="aa-tRNA-synt_IIb"/>
</dbReference>
<evidence type="ECO:0000259" key="16">
    <source>
        <dbReference type="PROSITE" id="PS50862"/>
    </source>
</evidence>
<keyword evidence="6 12" id="KW-0547">Nucleotide-binding</keyword>
<dbReference type="GO" id="GO:0006434">
    <property type="term" value="P:seryl-tRNA aminoacylation"/>
    <property type="evidence" value="ECO:0007669"/>
    <property type="project" value="UniProtKB-UniRule"/>
</dbReference>
<comment type="function">
    <text evidence="12">Catalyzes the attachment of serine to tRNA(Ser). Is also able to aminoacylate tRNA(Sec) with serine, to form the misacylated tRNA L-seryl-tRNA(Sec), which will be further converted into selenocysteinyl-tRNA(Sec).</text>
</comment>
<dbReference type="CDD" id="cd00770">
    <property type="entry name" value="SerRS_core"/>
    <property type="match status" value="1"/>
</dbReference>
<dbReference type="PRINTS" id="PR00981">
    <property type="entry name" value="TRNASYNTHSER"/>
</dbReference>
<reference evidence="18 21" key="3">
    <citation type="submission" date="2016-07" db="EMBL/GenBank/DDBJ databases">
        <title>Draft genome of a psychrotolerant acidophile Acidithiobacillus ferrivorans strain YL15.</title>
        <authorList>
            <person name="Peng T."/>
            <person name="Ma L."/>
            <person name="Nan M."/>
            <person name="An N."/>
            <person name="Wang M."/>
            <person name="Qiu G."/>
            <person name="Zeng W."/>
        </authorList>
    </citation>
    <scope>NUCLEOTIDE SEQUENCE [LARGE SCALE GENOMIC DNA]</scope>
    <source>
        <strain evidence="18 21">YL15</strain>
    </source>
</reference>
<evidence type="ECO:0000313" key="23">
    <source>
        <dbReference type="Proteomes" id="UP000595420"/>
    </source>
</evidence>
<dbReference type="PIRSF" id="PIRSF001529">
    <property type="entry name" value="Ser-tRNA-synth_IIa"/>
    <property type="match status" value="1"/>
</dbReference>
<comment type="subcellular location">
    <subcellularLocation>
        <location evidence="1 12">Cytoplasm</location>
    </subcellularLocation>
</comment>
<dbReference type="RefSeq" id="WP_035193975.1">
    <property type="nucleotide sequence ID" value="NZ_CCCS020000046.1"/>
</dbReference>
<dbReference type="InterPro" id="IPR002317">
    <property type="entry name" value="Ser-tRNA-ligase_type_1"/>
</dbReference>
<dbReference type="PANTHER" id="PTHR43697">
    <property type="entry name" value="SERYL-TRNA SYNTHETASE"/>
    <property type="match status" value="1"/>
</dbReference>
<evidence type="ECO:0000256" key="8">
    <source>
        <dbReference type="ARBA" id="ARBA00022917"/>
    </source>
</evidence>
<feature type="domain" description="Aminoacyl-transfer RNA synthetases class-II family profile" evidence="16">
    <location>
        <begin position="138"/>
        <end position="406"/>
    </location>
</feature>
<dbReference type="UniPathway" id="UPA00906">
    <property type="reaction ID" value="UER00895"/>
</dbReference>
<feature type="binding site" evidence="12 13">
    <location>
        <position position="282"/>
    </location>
    <ligand>
        <name>L-serine</name>
        <dbReference type="ChEBI" id="CHEBI:33384"/>
    </ligand>
</feature>
<dbReference type="PANTHER" id="PTHR43697:SF1">
    <property type="entry name" value="SERINE--TRNA LIGASE"/>
    <property type="match status" value="1"/>
</dbReference>
<evidence type="ECO:0000313" key="19">
    <source>
        <dbReference type="EMBL" id="QQD73295.1"/>
    </source>
</evidence>
<evidence type="ECO:0000256" key="11">
    <source>
        <dbReference type="ARBA" id="ARBA00048823"/>
    </source>
</evidence>
<name>A0A060UWG5_9PROT</name>
<keyword evidence="7 12" id="KW-0067">ATP-binding</keyword>
<feature type="binding site" evidence="13">
    <location>
        <position position="259"/>
    </location>
    <ligand>
        <name>L-serine</name>
        <dbReference type="ChEBI" id="CHEBI:33384"/>
    </ligand>
</feature>
<keyword evidence="8 12" id="KW-0648">Protein biosynthesis</keyword>
<evidence type="ECO:0000256" key="3">
    <source>
        <dbReference type="ARBA" id="ARBA00010728"/>
    </source>
</evidence>
<proteinExistence type="inferred from homology"/>
<comment type="domain">
    <text evidence="12">Consists of two distinct domains, a catalytic core and a N-terminal extension that is involved in tRNA binding.</text>
</comment>
<gene>
    <name evidence="12 17" type="primary">serS</name>
    <name evidence="20" type="ORF">AFERRI_20609</name>
    <name evidence="17" type="ORF">AFERRI_500024</name>
    <name evidence="18" type="ORF">BBC27_00245</name>
    <name evidence="19" type="ORF">H2515_02955</name>
</gene>
<evidence type="ECO:0000256" key="1">
    <source>
        <dbReference type="ARBA" id="ARBA00004496"/>
    </source>
</evidence>
<feature type="binding site" evidence="13">
    <location>
        <position position="230"/>
    </location>
    <ligand>
        <name>L-serine</name>
        <dbReference type="ChEBI" id="CHEBI:33384"/>
    </ligand>
</feature>
<evidence type="ECO:0000256" key="4">
    <source>
        <dbReference type="ARBA" id="ARBA00022490"/>
    </source>
</evidence>
<dbReference type="InterPro" id="IPR015866">
    <property type="entry name" value="Ser-tRNA-synth_1_N"/>
</dbReference>
<sequence length="421" mass="46868">MLDPSLLRSAPEKVAAGLARRHFTLDVTALSTLDQQRKTLQIQLEEVRNARNEASRQIGQVRRQGLDTSAMQTAAAQHGEEIKTLEQSLESILAEWESLTSNLPNIPQDSVPDGRDERDNVVLRHWGTPRAFDFSPHDHVDLGEALGIIDFAAGARLAGARFVVLRGLGARLERALTQFMLDLHTTEHGYCEIAPPLLANADSLFGTGQLPKFEEDLFALRDDPYYLIPTAEVPLTNLLRGEIVGTLPQCFCAYTPCFRREAGAYGRDTRGMIRQHQFDKVELVQIVRPEDSVRAHETLTAHAEKVLQLLELPYRVIALCAGDLGFSAAKTYDLEVWLPGQNQYREISSCSNFESFQARRLQLRYRTEEGKPQLAHTLNGSGLAIGRTLVALLENHQRADGTIQIPTALRPYLGGMDVVKA</sequence>
<comment type="caution">
    <text evidence="12">Lacks conserved residue(s) required for the propagation of feature annotation.</text>
</comment>
<dbReference type="Gene3D" id="1.10.287.40">
    <property type="entry name" value="Serine-tRNA synthetase, tRNA binding domain"/>
    <property type="match status" value="1"/>
</dbReference>
<dbReference type="SUPFAM" id="SSF46589">
    <property type="entry name" value="tRNA-binding arm"/>
    <property type="match status" value="1"/>
</dbReference>
<comment type="catalytic activity">
    <reaction evidence="10 12">
        <text>tRNA(Sec) + L-serine + ATP = L-seryl-tRNA(Sec) + AMP + diphosphate + H(+)</text>
        <dbReference type="Rhea" id="RHEA:42580"/>
        <dbReference type="Rhea" id="RHEA-COMP:9742"/>
        <dbReference type="Rhea" id="RHEA-COMP:10128"/>
        <dbReference type="ChEBI" id="CHEBI:15378"/>
        <dbReference type="ChEBI" id="CHEBI:30616"/>
        <dbReference type="ChEBI" id="CHEBI:33019"/>
        <dbReference type="ChEBI" id="CHEBI:33384"/>
        <dbReference type="ChEBI" id="CHEBI:78442"/>
        <dbReference type="ChEBI" id="CHEBI:78533"/>
        <dbReference type="ChEBI" id="CHEBI:456215"/>
        <dbReference type="EC" id="6.1.1.11"/>
    </reaction>
</comment>
<evidence type="ECO:0000313" key="17">
    <source>
        <dbReference type="EMBL" id="CDQ11093.1"/>
    </source>
</evidence>
<dbReference type="GO" id="GO:0004828">
    <property type="term" value="F:serine-tRNA ligase activity"/>
    <property type="evidence" value="ECO:0007669"/>
    <property type="project" value="UniProtKB-UniRule"/>
</dbReference>
<feature type="binding site" evidence="12 14">
    <location>
        <begin position="259"/>
        <end position="261"/>
    </location>
    <ligand>
        <name>ATP</name>
        <dbReference type="ChEBI" id="CHEBI:30616"/>
    </ligand>
</feature>
<keyword evidence="22" id="KW-1185">Reference proteome</keyword>
<evidence type="ECO:0000256" key="2">
    <source>
        <dbReference type="ARBA" id="ARBA00005045"/>
    </source>
</evidence>
<dbReference type="InterPro" id="IPR010978">
    <property type="entry name" value="tRNA-bd_arm"/>
</dbReference>
<dbReference type="GO" id="GO:0005524">
    <property type="term" value="F:ATP binding"/>
    <property type="evidence" value="ECO:0007669"/>
    <property type="project" value="UniProtKB-UniRule"/>
</dbReference>
<dbReference type="EMBL" id="CP059488">
    <property type="protein sequence ID" value="QQD73295.1"/>
    <property type="molecule type" value="Genomic_DNA"/>
</dbReference>
<reference evidence="17" key="2">
    <citation type="submission" date="2014-07" db="EMBL/GenBank/DDBJ databases">
        <title>Initial genome analysis of the psychrotolerant acidophile Acidithiobacillus ferrivorans CF27: insights into iron and sulfur oxidation pathways and into biofilm formation.</title>
        <authorList>
            <person name="Talla E."/>
            <person name="Hedrich S."/>
            <person name="Mangenot S."/>
            <person name="Ji B."/>
            <person name="Johnson D.B."/>
            <person name="Barbe V."/>
            <person name="Bonnefoy V."/>
        </authorList>
    </citation>
    <scope>NUCLEOTIDE SEQUENCE [LARGE SCALE GENOMIC DNA]</scope>
    <source>
        <strain evidence="17">CF27</strain>
    </source>
</reference>
<dbReference type="EMBL" id="MASQ01000024">
    <property type="protein sequence ID" value="OCB03961.1"/>
    <property type="molecule type" value="Genomic_DNA"/>
</dbReference>